<dbReference type="Proteomes" id="UP000199058">
    <property type="component" value="Unassembled WGS sequence"/>
</dbReference>
<name>A0A1I1EBL5_9GAMM</name>
<reference evidence="1 2" key="1">
    <citation type="submission" date="2016-10" db="EMBL/GenBank/DDBJ databases">
        <authorList>
            <person name="de Groot N.N."/>
        </authorList>
    </citation>
    <scope>NUCLEOTIDE SEQUENCE [LARGE SCALE GENOMIC DNA]</scope>
    <source>
        <strain evidence="1 2">DSM 18438</strain>
    </source>
</reference>
<dbReference type="InterPro" id="IPR019647">
    <property type="entry name" value="PhoP_reg_network_YrbL"/>
</dbReference>
<evidence type="ECO:0000313" key="2">
    <source>
        <dbReference type="Proteomes" id="UP000199058"/>
    </source>
</evidence>
<keyword evidence="2" id="KW-1185">Reference proteome</keyword>
<protein>
    <submittedName>
        <fullName evidence="1">PhoP regulatory network protein YrbL</fullName>
    </submittedName>
</protein>
<dbReference type="Pfam" id="PF10707">
    <property type="entry name" value="YrbL-PhoP_reg"/>
    <property type="match status" value="1"/>
</dbReference>
<dbReference type="STRING" id="1122252.SAMN05660443_0476"/>
<dbReference type="AlphaFoldDB" id="A0A1I1EBL5"/>
<accession>A0A1I1EBL5</accession>
<gene>
    <name evidence="1" type="ORF">SAMN05660443_0476</name>
</gene>
<dbReference type="EMBL" id="FOLH01000001">
    <property type="protein sequence ID" value="SFB84126.1"/>
    <property type="molecule type" value="Genomic_DNA"/>
</dbReference>
<proteinExistence type="predicted"/>
<sequence>MNQKPLPLSQQKPVANGSSRWVYQHPDQPGFLIKVLKNRLPAQQVYGLKNRIKALKGRHKLTRHMREIEQYITVKSCRNDQFIEHLPMMTALQDTDMGFGVVVEAITDTQGRLAPTLTDLVHNKLMTIQRITLLEIFFERLLRSDVVAGDVHGRNIVLETKTDGTERFVLVDGLGDSTIIPTRALSWWINRYKKIEGIKKQRKRYTAQLTSKEIRKAADLQCVCSLFTPYDK</sequence>
<evidence type="ECO:0000313" key="1">
    <source>
        <dbReference type="EMBL" id="SFB84126.1"/>
    </source>
</evidence>
<dbReference type="RefSeq" id="WP_177203441.1">
    <property type="nucleotide sequence ID" value="NZ_FOLH01000001.1"/>
</dbReference>
<organism evidence="1 2">
    <name type="scientific">Marinospirillum celere</name>
    <dbReference type="NCBI Taxonomy" id="1122252"/>
    <lineage>
        <taxon>Bacteria</taxon>
        <taxon>Pseudomonadati</taxon>
        <taxon>Pseudomonadota</taxon>
        <taxon>Gammaproteobacteria</taxon>
        <taxon>Oceanospirillales</taxon>
        <taxon>Oceanospirillaceae</taxon>
        <taxon>Marinospirillum</taxon>
    </lineage>
</organism>